<dbReference type="EMBL" id="FXAW01000011">
    <property type="protein sequence ID" value="SMG52510.1"/>
    <property type="molecule type" value="Genomic_DNA"/>
</dbReference>
<sequence>MLWVLFKTNRMDVKIRLSSKRLDSGRRQVHSHVRTKAGDSSWYGYTLAEPQDT</sequence>
<evidence type="ECO:0000313" key="1">
    <source>
        <dbReference type="EMBL" id="SMG52510.1"/>
    </source>
</evidence>
<reference evidence="2" key="1">
    <citation type="submission" date="2017-04" db="EMBL/GenBank/DDBJ databases">
        <authorList>
            <person name="Varghese N."/>
            <person name="Submissions S."/>
        </authorList>
    </citation>
    <scope>NUCLEOTIDE SEQUENCE [LARGE SCALE GENOMIC DNA]</scope>
    <source>
        <strain evidence="2">DSM 4125</strain>
    </source>
</reference>
<accession>A0A1X7LFP9</accession>
<evidence type="ECO:0000313" key="2">
    <source>
        <dbReference type="Proteomes" id="UP000193804"/>
    </source>
</evidence>
<gene>
    <name evidence="1" type="ORF">SAMN05661096_03948</name>
</gene>
<dbReference type="Proteomes" id="UP000193804">
    <property type="component" value="Unassembled WGS sequence"/>
</dbReference>
<protein>
    <submittedName>
        <fullName evidence="1">Uncharacterized protein</fullName>
    </submittedName>
</protein>
<proteinExistence type="predicted"/>
<keyword evidence="2" id="KW-1185">Reference proteome</keyword>
<dbReference type="AlphaFoldDB" id="A0A1X7LFP9"/>
<organism evidence="1 2">
    <name type="scientific">Marivirga sericea</name>
    <dbReference type="NCBI Taxonomy" id="1028"/>
    <lineage>
        <taxon>Bacteria</taxon>
        <taxon>Pseudomonadati</taxon>
        <taxon>Bacteroidota</taxon>
        <taxon>Cytophagia</taxon>
        <taxon>Cytophagales</taxon>
        <taxon>Marivirgaceae</taxon>
        <taxon>Marivirga</taxon>
    </lineage>
</organism>
<name>A0A1X7LFP9_9BACT</name>